<dbReference type="STRING" id="1121256.SAMN02746089_01502"/>
<dbReference type="Pfam" id="PF16126">
    <property type="entry name" value="DUF4838"/>
    <property type="match status" value="1"/>
</dbReference>
<dbReference type="Proteomes" id="UP000184088">
    <property type="component" value="Unassembled WGS sequence"/>
</dbReference>
<dbReference type="PANTHER" id="PTHR47406">
    <property type="entry name" value="COAGULATION FACTOR 5/8 TYPE, C-TERMINAL"/>
    <property type="match status" value="1"/>
</dbReference>
<evidence type="ECO:0000313" key="3">
    <source>
        <dbReference type="EMBL" id="SHF22260.1"/>
    </source>
</evidence>
<gene>
    <name evidence="3" type="ORF">SAMN02746089_01502</name>
</gene>
<keyword evidence="1 3" id="KW-0378">Hydrolase</keyword>
<feature type="domain" description="Alpha glucuronidase N-terminal" evidence="2">
    <location>
        <begin position="19"/>
        <end position="112"/>
    </location>
</feature>
<dbReference type="InterPro" id="IPR005154">
    <property type="entry name" value="Glyco_hydro_67_aGlcAse_N"/>
</dbReference>
<evidence type="ECO:0000313" key="4">
    <source>
        <dbReference type="Proteomes" id="UP000184088"/>
    </source>
</evidence>
<dbReference type="Pfam" id="PF03648">
    <property type="entry name" value="Glyco_hydro_67N"/>
    <property type="match status" value="1"/>
</dbReference>
<proteinExistence type="predicted"/>
<protein>
    <submittedName>
        <fullName evidence="3">Glycosyl hydrolase family 67 N-terminus</fullName>
    </submittedName>
</protein>
<dbReference type="SUPFAM" id="SSF55545">
    <property type="entry name" value="beta-N-acetylhexosaminidase-like domain"/>
    <property type="match status" value="1"/>
</dbReference>
<evidence type="ECO:0000256" key="1">
    <source>
        <dbReference type="ARBA" id="ARBA00022801"/>
    </source>
</evidence>
<dbReference type="RefSeq" id="WP_073343504.1">
    <property type="nucleotide sequence ID" value="NZ_FQVH01000015.1"/>
</dbReference>
<sequence>MSLKEKKLLVNDGCTGWRIVIGDDASPSERYASEELQHFIKEISGVCIPIVKDSCEKRENEIILGNNKHLSQLGLDIDWLKLGDEGFIIKTVNSNLIIAGGKLRGTLYGVYTFLEDYLGCRWLSSKVSSIPKRKIIEIPEIDIEQIPVLEYREPFYFDAFDGDWCARNKCNSSFGRLEEKHGNKMKYSTHFVHTFNELVPVSEYFDTHPEYFSEVNGKRISEHTQLCLTNEDVFKIALDRVREWIEKEPDAKIFSVSQNDWYNPCQCKNCREIDEREGSHSGTLLYFVNRIAEEIEKDYPDKLIDTLAYQYTRKPPKYVRPRKNVIIRLCSIESCFSHPFEECDAVSYPFRDRVEEGSSFAKDLQEWAKITDRLYVWDYVTNFAHYIMPFPNLYVLQPNIKFMIKNNVKGIFEEGNYSQGGKGEFAELRAYVLAKLLWNPDYDVDLAINEFLIGYYGSAAAPIRQYIDMLHRKVVDENIHVGIFDPPTSKYLSKDILEKAEELFDRAEMLADNDEILERVRIARLPIEYVKLSTTPGYYPNRAELVKSFFAKIKKAGITQIKEGQSLEESQRIMEKGKECVI</sequence>
<dbReference type="AlphaFoldDB" id="A0A1M4ZW20"/>
<dbReference type="PANTHER" id="PTHR47406:SF2">
    <property type="entry name" value="ALPHA GLUCURONIDASE N-TERMINAL DOMAIN-CONTAINING PROTEIN"/>
    <property type="match status" value="1"/>
</dbReference>
<dbReference type="GO" id="GO:0045493">
    <property type="term" value="P:xylan catabolic process"/>
    <property type="evidence" value="ECO:0007669"/>
    <property type="project" value="InterPro"/>
</dbReference>
<keyword evidence="4" id="KW-1185">Reference proteome</keyword>
<organism evidence="3 4">
    <name type="scientific">Caldanaerobius fijiensis DSM 17918</name>
    <dbReference type="NCBI Taxonomy" id="1121256"/>
    <lineage>
        <taxon>Bacteria</taxon>
        <taxon>Bacillati</taxon>
        <taxon>Bacillota</taxon>
        <taxon>Clostridia</taxon>
        <taxon>Thermoanaerobacterales</taxon>
        <taxon>Thermoanaerobacteraceae</taxon>
        <taxon>Caldanaerobius</taxon>
    </lineage>
</organism>
<dbReference type="Gene3D" id="3.30.379.10">
    <property type="entry name" value="Chitobiase/beta-hexosaminidase domain 2-like"/>
    <property type="match status" value="1"/>
</dbReference>
<dbReference type="OrthoDB" id="5136785at2"/>
<dbReference type="EMBL" id="FQVH01000015">
    <property type="protein sequence ID" value="SHF22260.1"/>
    <property type="molecule type" value="Genomic_DNA"/>
</dbReference>
<dbReference type="InterPro" id="IPR029018">
    <property type="entry name" value="Hex-like_dom2"/>
</dbReference>
<name>A0A1M4ZW20_9THEO</name>
<dbReference type="GO" id="GO:0046559">
    <property type="term" value="F:alpha-glucuronidase activity"/>
    <property type="evidence" value="ECO:0007669"/>
    <property type="project" value="InterPro"/>
</dbReference>
<accession>A0A1M4ZW20</accession>
<evidence type="ECO:0000259" key="2">
    <source>
        <dbReference type="Pfam" id="PF03648"/>
    </source>
</evidence>
<reference evidence="3 4" key="1">
    <citation type="submission" date="2016-11" db="EMBL/GenBank/DDBJ databases">
        <authorList>
            <person name="Jaros S."/>
            <person name="Januszkiewicz K."/>
            <person name="Wedrychowicz H."/>
        </authorList>
    </citation>
    <scope>NUCLEOTIDE SEQUENCE [LARGE SCALE GENOMIC DNA]</scope>
    <source>
        <strain evidence="3 4">DSM 17918</strain>
    </source>
</reference>
<dbReference type="InterPro" id="IPR032287">
    <property type="entry name" value="DUF4838"/>
</dbReference>